<reference evidence="1" key="1">
    <citation type="submission" date="2016-05" db="EMBL/GenBank/DDBJ databases">
        <authorList>
            <person name="Lavstsen T."/>
            <person name="Jespersen J.S."/>
        </authorList>
    </citation>
    <scope>NUCLEOTIDE SEQUENCE</scope>
    <source>
        <tissue evidence="1">Brain</tissue>
    </source>
</reference>
<gene>
    <name evidence="1" type="primary">PIK3AP1</name>
</gene>
<protein>
    <submittedName>
        <fullName evidence="1">Phosphoinositide-3-kinase adaptor protein 1</fullName>
    </submittedName>
</protein>
<proteinExistence type="predicted"/>
<keyword evidence="1" id="KW-0418">Kinase</keyword>
<feature type="non-terminal residue" evidence="1">
    <location>
        <position position="1"/>
    </location>
</feature>
<dbReference type="AlphaFoldDB" id="A0A1A8QML2"/>
<organism evidence="1">
    <name type="scientific">Nothobranchius rachovii</name>
    <name type="common">bluefin notho</name>
    <dbReference type="NCBI Taxonomy" id="451742"/>
    <lineage>
        <taxon>Eukaryota</taxon>
        <taxon>Metazoa</taxon>
        <taxon>Chordata</taxon>
        <taxon>Craniata</taxon>
        <taxon>Vertebrata</taxon>
        <taxon>Euteleostomi</taxon>
        <taxon>Actinopterygii</taxon>
        <taxon>Neopterygii</taxon>
        <taxon>Teleostei</taxon>
        <taxon>Neoteleostei</taxon>
        <taxon>Acanthomorphata</taxon>
        <taxon>Ovalentaria</taxon>
        <taxon>Atherinomorphae</taxon>
        <taxon>Cyprinodontiformes</taxon>
        <taxon>Nothobranchiidae</taxon>
        <taxon>Nothobranchius</taxon>
    </lineage>
</organism>
<evidence type="ECO:0000313" key="1">
    <source>
        <dbReference type="EMBL" id="SBR94742.1"/>
    </source>
</evidence>
<dbReference type="EMBL" id="HAEI01005763">
    <property type="protein sequence ID" value="SBR94742.1"/>
    <property type="molecule type" value="Transcribed_RNA"/>
</dbReference>
<reference evidence="1" key="2">
    <citation type="submission" date="2016-06" db="EMBL/GenBank/DDBJ databases">
        <title>The genome of a short-lived fish provides insights into sex chromosome evolution and the genetic control of aging.</title>
        <authorList>
            <person name="Reichwald K."/>
            <person name="Felder M."/>
            <person name="Petzold A."/>
            <person name="Koch P."/>
            <person name="Groth M."/>
            <person name="Platzer M."/>
        </authorList>
    </citation>
    <scope>NUCLEOTIDE SEQUENCE</scope>
    <source>
        <tissue evidence="1">Brain</tissue>
    </source>
</reference>
<sequence length="66" mass="7480">LPGHPTRLLSFRLPEFLHGSLTGCLRRCTSATFPAQHDHFLKNLLTDKPTQHLPYPAAYGDEHMLL</sequence>
<dbReference type="GO" id="GO:0016301">
    <property type="term" value="F:kinase activity"/>
    <property type="evidence" value="ECO:0007669"/>
    <property type="project" value="UniProtKB-KW"/>
</dbReference>
<name>A0A1A8QML2_9TELE</name>
<accession>A0A1A8QML2</accession>
<keyword evidence="1" id="KW-0808">Transferase</keyword>